<evidence type="ECO:0000313" key="20">
    <source>
        <dbReference type="Proteomes" id="UP001228044"/>
    </source>
</evidence>
<evidence type="ECO:0000256" key="8">
    <source>
        <dbReference type="ARBA" id="ARBA00023065"/>
    </source>
</evidence>
<evidence type="ECO:0000256" key="2">
    <source>
        <dbReference type="ARBA" id="ARBA00009810"/>
    </source>
</evidence>
<feature type="domain" description="TonB-dependent receptor plug" evidence="18">
    <location>
        <begin position="80"/>
        <end position="188"/>
    </location>
</feature>
<feature type="chain" id="PRO_5047256835" evidence="16">
    <location>
        <begin position="30"/>
        <end position="868"/>
    </location>
</feature>
<evidence type="ECO:0000256" key="5">
    <source>
        <dbReference type="ARBA" id="ARBA00022496"/>
    </source>
</evidence>
<name>A0ABT8DQ77_9BURK</name>
<evidence type="ECO:0000256" key="7">
    <source>
        <dbReference type="ARBA" id="ARBA00023004"/>
    </source>
</evidence>
<dbReference type="Gene3D" id="2.170.130.10">
    <property type="entry name" value="TonB-dependent receptor, plug domain"/>
    <property type="match status" value="1"/>
</dbReference>
<accession>A0ABT8DQ77</accession>
<dbReference type="PANTHER" id="PTHR32552">
    <property type="entry name" value="FERRICHROME IRON RECEPTOR-RELATED"/>
    <property type="match status" value="1"/>
</dbReference>
<organism evidence="19 20">
    <name type="scientific">Roseateles violae</name>
    <dbReference type="NCBI Taxonomy" id="3058042"/>
    <lineage>
        <taxon>Bacteria</taxon>
        <taxon>Pseudomonadati</taxon>
        <taxon>Pseudomonadota</taxon>
        <taxon>Betaproteobacteria</taxon>
        <taxon>Burkholderiales</taxon>
        <taxon>Sphaerotilaceae</taxon>
        <taxon>Roseateles</taxon>
    </lineage>
</organism>
<proteinExistence type="inferred from homology"/>
<evidence type="ECO:0000256" key="13">
    <source>
        <dbReference type="PROSITE-ProRule" id="PRU01360"/>
    </source>
</evidence>
<reference evidence="19 20" key="1">
    <citation type="submission" date="2023-06" db="EMBL/GenBank/DDBJ databases">
        <title>Pelomonas sp. PFR6 16S ribosomal RNA gene Genome sequencing and assembly.</title>
        <authorList>
            <person name="Woo H."/>
        </authorList>
    </citation>
    <scope>NUCLEOTIDE SEQUENCE [LARGE SCALE GENOMIC DNA]</scope>
    <source>
        <strain evidence="19 20">PFR6</strain>
    </source>
</reference>
<keyword evidence="8" id="KW-0406">Ion transport</keyword>
<dbReference type="Proteomes" id="UP001228044">
    <property type="component" value="Unassembled WGS sequence"/>
</dbReference>
<comment type="similarity">
    <text evidence="2 13 14">Belongs to the TonB-dependent receptor family.</text>
</comment>
<gene>
    <name evidence="19" type="ORF">QWJ38_08520</name>
</gene>
<evidence type="ECO:0000256" key="16">
    <source>
        <dbReference type="SAM" id="SignalP"/>
    </source>
</evidence>
<feature type="signal peptide" evidence="16">
    <location>
        <begin position="1"/>
        <end position="29"/>
    </location>
</feature>
<feature type="region of interest" description="Disordered" evidence="15">
    <location>
        <begin position="26"/>
        <end position="61"/>
    </location>
</feature>
<evidence type="ECO:0000256" key="12">
    <source>
        <dbReference type="ARBA" id="ARBA00023237"/>
    </source>
</evidence>
<keyword evidence="12 13" id="KW-0998">Cell outer membrane</keyword>
<keyword evidence="10 13" id="KW-0472">Membrane</keyword>
<dbReference type="InterPro" id="IPR000531">
    <property type="entry name" value="Beta-barrel_TonB"/>
</dbReference>
<keyword evidence="11 19" id="KW-0675">Receptor</keyword>
<sequence length="868" mass="96080">MNFKKSATATAAAHTIALLTLNPALPAGAQQSDAPPALSQQKTEDQKAEEGNQAAASKKPSATLDTVIVTSDKRAQAAHKIPYNVSALTESQLREENITDIKKLIAHSEAINAPGNSARFADSVTVRGLNVSAVNANNIEQFVRSTLAYYLDDTMLPNIGYRIKDVARVETLLGPQGTLYGAGSLGGTVRYITNKPRLGKTEAQLNTSFYQTENGGLSNDTDAVFNLPLGENFALRASLARLDEKGYTDRLSNPPWRTGTWTWTTQPDPNKNLYEDDDWQKVNTARVSLLWRLTPDVLLSYSHAEQSQTAHGTSGVSLYPVKIANATTPAQVDAAWRLNISPCLPANCTYTDSSKTPPVVNDHTILSRYPEFADRDFKLDSLDLDWDLGFAVLHSNTSRFSDSRIGQADYTNQGNAFYNWFPSGNVRKSNNSLYMTFDNSYSGISSEARLVSKGDGPLNWITGVFFTKQKRNLRFNEIFPGIDKLPPEGDFTGIDRAAVGGVTDSGYSEDLGSEYKELAAYGELNYAVTDRWRVMAGARVFRYSDKGSALIVDYAGGLADTRTQNEGRDKGQSYYKLNTSYQLSEDFLGYATYSQGFRRGGNNSFRDYPKTNQFVAPDTQNYSPDTTDNYELGLKGFMLDRQLYVQTDVYRIDWKNVQTYYSQGLPDPYGLGIDFPLNGTVNGPDARSTGWEFSARLRLNENWQLSYNTATTRAKWVSTKQRCTYTEGGNRPGSADDPDGPDCRVWSAGGQLNGAPKWKHNFGLRFNTIIGDDYDFSAALGARYVGKIGNDRTDSASETPPLYYPSYTLYDGNVGLYKGDWGLSLWVQNIANTRAQVSVQNLGDTLLGTRMIYTTPRTIGLNFSYTFR</sequence>
<dbReference type="InterPro" id="IPR039426">
    <property type="entry name" value="TonB-dep_rcpt-like"/>
</dbReference>
<dbReference type="Pfam" id="PF00593">
    <property type="entry name" value="TonB_dep_Rec_b-barrel"/>
    <property type="match status" value="1"/>
</dbReference>
<keyword evidence="5" id="KW-0410">Iron transport</keyword>
<comment type="subcellular location">
    <subcellularLocation>
        <location evidence="1 13">Cell outer membrane</location>
        <topology evidence="1 13">Multi-pass membrane protein</topology>
    </subcellularLocation>
</comment>
<evidence type="ECO:0000256" key="1">
    <source>
        <dbReference type="ARBA" id="ARBA00004571"/>
    </source>
</evidence>
<keyword evidence="6 13" id="KW-0812">Transmembrane</keyword>
<evidence type="ECO:0000259" key="17">
    <source>
        <dbReference type="Pfam" id="PF00593"/>
    </source>
</evidence>
<dbReference type="InterPro" id="IPR037066">
    <property type="entry name" value="Plug_dom_sf"/>
</dbReference>
<evidence type="ECO:0000256" key="3">
    <source>
        <dbReference type="ARBA" id="ARBA00022448"/>
    </source>
</evidence>
<dbReference type="EMBL" id="JAUHHC010000002">
    <property type="protein sequence ID" value="MDN3920317.1"/>
    <property type="molecule type" value="Genomic_DNA"/>
</dbReference>
<dbReference type="RefSeq" id="WP_290358621.1">
    <property type="nucleotide sequence ID" value="NZ_JAUHHC010000002.1"/>
</dbReference>
<dbReference type="PANTHER" id="PTHR32552:SF81">
    <property type="entry name" value="TONB-DEPENDENT OUTER MEMBRANE RECEPTOR"/>
    <property type="match status" value="1"/>
</dbReference>
<keyword evidence="7" id="KW-0408">Iron</keyword>
<dbReference type="InterPro" id="IPR012910">
    <property type="entry name" value="Plug_dom"/>
</dbReference>
<dbReference type="Gene3D" id="2.40.170.20">
    <property type="entry name" value="TonB-dependent receptor, beta-barrel domain"/>
    <property type="match status" value="1"/>
</dbReference>
<protein>
    <submittedName>
        <fullName evidence="19">TonB-dependent receptor</fullName>
    </submittedName>
</protein>
<evidence type="ECO:0000256" key="6">
    <source>
        <dbReference type="ARBA" id="ARBA00022692"/>
    </source>
</evidence>
<comment type="caution">
    <text evidence="19">The sequence shown here is derived from an EMBL/GenBank/DDBJ whole genome shotgun (WGS) entry which is preliminary data.</text>
</comment>
<evidence type="ECO:0000256" key="9">
    <source>
        <dbReference type="ARBA" id="ARBA00023077"/>
    </source>
</evidence>
<evidence type="ECO:0000256" key="11">
    <source>
        <dbReference type="ARBA" id="ARBA00023170"/>
    </source>
</evidence>
<dbReference type="Pfam" id="PF07715">
    <property type="entry name" value="Plug"/>
    <property type="match status" value="1"/>
</dbReference>
<evidence type="ECO:0000256" key="10">
    <source>
        <dbReference type="ARBA" id="ARBA00023136"/>
    </source>
</evidence>
<dbReference type="PROSITE" id="PS52016">
    <property type="entry name" value="TONB_DEPENDENT_REC_3"/>
    <property type="match status" value="1"/>
</dbReference>
<dbReference type="InterPro" id="IPR036942">
    <property type="entry name" value="Beta-barrel_TonB_sf"/>
</dbReference>
<feature type="domain" description="TonB-dependent receptor-like beta-barrel" evidence="17">
    <location>
        <begin position="367"/>
        <end position="830"/>
    </location>
</feature>
<keyword evidence="16" id="KW-0732">Signal</keyword>
<evidence type="ECO:0000313" key="19">
    <source>
        <dbReference type="EMBL" id="MDN3920317.1"/>
    </source>
</evidence>
<keyword evidence="3 13" id="KW-0813">Transport</keyword>
<evidence type="ECO:0000259" key="18">
    <source>
        <dbReference type="Pfam" id="PF07715"/>
    </source>
</evidence>
<evidence type="ECO:0000256" key="14">
    <source>
        <dbReference type="RuleBase" id="RU003357"/>
    </source>
</evidence>
<keyword evidence="20" id="KW-1185">Reference proteome</keyword>
<keyword evidence="9 14" id="KW-0798">TonB box</keyword>
<evidence type="ECO:0000256" key="15">
    <source>
        <dbReference type="SAM" id="MobiDB-lite"/>
    </source>
</evidence>
<feature type="compositionally biased region" description="Polar residues" evidence="15">
    <location>
        <begin position="29"/>
        <end position="41"/>
    </location>
</feature>
<dbReference type="SUPFAM" id="SSF56935">
    <property type="entry name" value="Porins"/>
    <property type="match status" value="1"/>
</dbReference>
<evidence type="ECO:0000256" key="4">
    <source>
        <dbReference type="ARBA" id="ARBA00022452"/>
    </source>
</evidence>
<keyword evidence="4 13" id="KW-1134">Transmembrane beta strand</keyword>